<name>A0ABR1L5A2_9PEZI</name>
<keyword evidence="4" id="KW-1185">Reference proteome</keyword>
<keyword evidence="2" id="KW-0732">Signal</keyword>
<organism evidence="3 4">
    <name type="scientific">Phyllosticta citricarpa</name>
    <dbReference type="NCBI Taxonomy" id="55181"/>
    <lineage>
        <taxon>Eukaryota</taxon>
        <taxon>Fungi</taxon>
        <taxon>Dikarya</taxon>
        <taxon>Ascomycota</taxon>
        <taxon>Pezizomycotina</taxon>
        <taxon>Dothideomycetes</taxon>
        <taxon>Dothideomycetes incertae sedis</taxon>
        <taxon>Botryosphaeriales</taxon>
        <taxon>Phyllostictaceae</taxon>
        <taxon>Phyllosticta</taxon>
    </lineage>
</organism>
<evidence type="ECO:0000256" key="2">
    <source>
        <dbReference type="SAM" id="SignalP"/>
    </source>
</evidence>
<accession>A0ABR1L5A2</accession>
<evidence type="ECO:0000256" key="1">
    <source>
        <dbReference type="SAM" id="MobiDB-lite"/>
    </source>
</evidence>
<comment type="caution">
    <text evidence="3">The sequence shown here is derived from an EMBL/GenBank/DDBJ whole genome shotgun (WGS) entry which is preliminary data.</text>
</comment>
<feature type="compositionally biased region" description="Basic residues" evidence="1">
    <location>
        <begin position="217"/>
        <end position="228"/>
    </location>
</feature>
<proteinExistence type="predicted"/>
<sequence>MHRGSAVSLVLALVLGTNIFGAPTGEEPQKTSGLLKTSRFLPLVPQSPTLRPKRRSTPKPGIEAQMALVTRRSAAPTQNPTLRHGIAHPVEWATGVGCSRVSTFEIRDALGSEPEFGPAQDKPLLVPRTPVANAEAEAEADANADAYDPNCPEKRDADPDAAWSHPSCRVGHWKRMLKRYAGADPSLDDQMESVHGGTGDIIDHQLLARTPPSNAHHPARKSRGRRSSRGQGAYNRWEA</sequence>
<protein>
    <submittedName>
        <fullName evidence="3">Uncharacterized protein</fullName>
    </submittedName>
</protein>
<feature type="chain" id="PRO_5047169341" evidence="2">
    <location>
        <begin position="17"/>
        <end position="239"/>
    </location>
</feature>
<feature type="signal peptide" evidence="2">
    <location>
        <begin position="1"/>
        <end position="16"/>
    </location>
</feature>
<reference evidence="3 4" key="1">
    <citation type="submission" date="2024-04" db="EMBL/GenBank/DDBJ databases">
        <title>Phyllosticta paracitricarpa is synonymous to the EU quarantine fungus P. citricarpa based on phylogenomic analyses.</title>
        <authorList>
            <consortium name="Lawrence Berkeley National Laboratory"/>
            <person name="Van Ingen-Buijs V.A."/>
            <person name="Van Westerhoven A.C."/>
            <person name="Haridas S."/>
            <person name="Skiadas P."/>
            <person name="Martin F."/>
            <person name="Groenewald J.Z."/>
            <person name="Crous P.W."/>
            <person name="Seidl M.F."/>
        </authorList>
    </citation>
    <scope>NUCLEOTIDE SEQUENCE [LARGE SCALE GENOMIC DNA]</scope>
    <source>
        <strain evidence="3 4">CBS 122670</strain>
    </source>
</reference>
<feature type="region of interest" description="Disordered" evidence="1">
    <location>
        <begin position="133"/>
        <end position="166"/>
    </location>
</feature>
<dbReference type="Proteomes" id="UP001365128">
    <property type="component" value="Unassembled WGS sequence"/>
</dbReference>
<gene>
    <name evidence="3" type="ORF">IWX46DRAFT_653526</name>
</gene>
<feature type="region of interest" description="Disordered" evidence="1">
    <location>
        <begin position="188"/>
        <end position="239"/>
    </location>
</feature>
<evidence type="ECO:0000313" key="4">
    <source>
        <dbReference type="Proteomes" id="UP001365128"/>
    </source>
</evidence>
<evidence type="ECO:0000313" key="3">
    <source>
        <dbReference type="EMBL" id="KAK7530412.1"/>
    </source>
</evidence>
<dbReference type="EMBL" id="JBBPDW010000063">
    <property type="protein sequence ID" value="KAK7530412.1"/>
    <property type="molecule type" value="Genomic_DNA"/>
</dbReference>